<protein>
    <recommendedName>
        <fullName evidence="4">Prepilin-type N-terminal cleavage/methylation domain-containing protein</fullName>
    </recommendedName>
</protein>
<keyword evidence="1" id="KW-0812">Transmembrane</keyword>
<feature type="transmembrane region" description="Helical" evidence="1">
    <location>
        <begin position="12"/>
        <end position="38"/>
    </location>
</feature>
<accession>A0ABM7MF26</accession>
<gene>
    <name evidence="2" type="ORF">THMIRHAM_18170</name>
</gene>
<dbReference type="Gene3D" id="3.30.700.10">
    <property type="entry name" value="Glycoprotein, Type 4 Pilin"/>
    <property type="match status" value="1"/>
</dbReference>
<evidence type="ECO:0008006" key="4">
    <source>
        <dbReference type="Google" id="ProtNLM"/>
    </source>
</evidence>
<dbReference type="RefSeq" id="WP_237261513.1">
    <property type="nucleotide sequence ID" value="NZ_AP024202.1"/>
</dbReference>
<dbReference type="Pfam" id="PF07963">
    <property type="entry name" value="N_methyl"/>
    <property type="match status" value="1"/>
</dbReference>
<dbReference type="InterPro" id="IPR012902">
    <property type="entry name" value="N_methyl_site"/>
</dbReference>
<evidence type="ECO:0000313" key="2">
    <source>
        <dbReference type="EMBL" id="BCN94032.1"/>
    </source>
</evidence>
<dbReference type="SUPFAM" id="SSF54523">
    <property type="entry name" value="Pili subunits"/>
    <property type="match status" value="1"/>
</dbReference>
<name>A0ABM7MF26_9GAMM</name>
<keyword evidence="1" id="KW-1133">Transmembrane helix</keyword>
<dbReference type="NCBIfam" id="TIGR02532">
    <property type="entry name" value="IV_pilin_GFxxxE"/>
    <property type="match status" value="1"/>
</dbReference>
<reference evidence="2" key="1">
    <citation type="journal article" date="2022" name="Arch. Microbiol.">
        <title>Thiomicrorhabdus immobilis sp. nov., a mesophilic sulfur-oxidizing bacterium isolated from sediment of a brackish lake in northern Japan.</title>
        <authorList>
            <person name="Kojima H."/>
            <person name="Mochizuki J."/>
            <person name="Kanda M."/>
            <person name="Watanabe T."/>
            <person name="Fukui M."/>
        </authorList>
    </citation>
    <scope>NUCLEOTIDE SEQUENCE</scope>
    <source>
        <strain evidence="2">Am19</strain>
    </source>
</reference>
<keyword evidence="3" id="KW-1185">Reference proteome</keyword>
<evidence type="ECO:0000256" key="1">
    <source>
        <dbReference type="SAM" id="Phobius"/>
    </source>
</evidence>
<dbReference type="Gene3D" id="2.160.20.160">
    <property type="match status" value="1"/>
</dbReference>
<sequence>MNVLNTKYRGFTLVEMAVVLVIVGLLIGAGFTTLGAYLDNAKQAHTMGSLKVTKQALLNYVKVNKHMPCPDTDGDGHEDRVGALGTECSSDVGTIPYDDIGIGRAIASDDYSNLFGYGIHKEAATSAVMGLDVDVAADAAVLLGKAGSYFYSKGAPAFDLDTPPTVAIPGSLVNSYQVCKRYAANDCSGANDVEVEFIPAVIVAFNENGDGTSLSACGAGTTETRETQNCNADMTLVRGVFNEGVYDDQIVTISAYEIKEQALGDFKDPPSASTENPDDSEYAGYDVIIRGDMDSSNDLNVADGVDNAFYIDHGDATDADGNYLEEGDLNANVVFKDGNDTFHIEGDIEAGGNVKMGAGDDTVYVGQDIQDGAVVNLGDSSIVIIAGVEVVIETTDTTDGKDTLVVDGNVDDGAKIYGNDGNDVITLNGAINGLVDMGKDNDLLIINKTAATNTVVIGSTADIDGGNGADVLYVEMTGAEWDAAWSGLSSSISNFEYLSLEGESDLRVYDSSSGGFVAP</sequence>
<organism evidence="2 3">
    <name type="scientific">Thiomicrorhabdus immobilis</name>
    <dbReference type="NCBI Taxonomy" id="2791037"/>
    <lineage>
        <taxon>Bacteria</taxon>
        <taxon>Pseudomonadati</taxon>
        <taxon>Pseudomonadota</taxon>
        <taxon>Gammaproteobacteria</taxon>
        <taxon>Thiotrichales</taxon>
        <taxon>Piscirickettsiaceae</taxon>
        <taxon>Thiomicrorhabdus</taxon>
    </lineage>
</organism>
<dbReference type="Proteomes" id="UP001054820">
    <property type="component" value="Chromosome"/>
</dbReference>
<keyword evidence="1" id="KW-0472">Membrane</keyword>
<dbReference type="InterPro" id="IPR045584">
    <property type="entry name" value="Pilin-like"/>
</dbReference>
<dbReference type="EMBL" id="AP024202">
    <property type="protein sequence ID" value="BCN94032.1"/>
    <property type="molecule type" value="Genomic_DNA"/>
</dbReference>
<proteinExistence type="predicted"/>
<evidence type="ECO:0000313" key="3">
    <source>
        <dbReference type="Proteomes" id="UP001054820"/>
    </source>
</evidence>